<name>A0A4Q0M430_9HYPH</name>
<keyword evidence="2" id="KW-1185">Reference proteome</keyword>
<protein>
    <submittedName>
        <fullName evidence="1">Uncharacterized protein</fullName>
    </submittedName>
</protein>
<reference evidence="1 2" key="1">
    <citation type="submission" date="2018-12" db="EMBL/GenBank/DDBJ databases">
        <title>bacterium Hansschlegelia zhihuaiae S113.</title>
        <authorList>
            <person name="He J."/>
        </authorList>
    </citation>
    <scope>NUCLEOTIDE SEQUENCE [LARGE SCALE GENOMIC DNA]</scope>
    <source>
        <strain evidence="1 2">S 113</strain>
    </source>
</reference>
<dbReference type="EMBL" id="RYFI01000031">
    <property type="protein sequence ID" value="RXF67690.1"/>
    <property type="molecule type" value="Genomic_DNA"/>
</dbReference>
<proteinExistence type="predicted"/>
<comment type="caution">
    <text evidence="1">The sequence shown here is derived from an EMBL/GenBank/DDBJ whole genome shotgun (WGS) entry which is preliminary data.</text>
</comment>
<accession>A0A4Q0M430</accession>
<dbReference type="RefSeq" id="WP_128779420.1">
    <property type="nucleotide sequence ID" value="NZ_RYFI01000031.1"/>
</dbReference>
<sequence>MTSLFRDCFALAAEVIDTVYGEEFEVTPMRAVAHDVNARHGVDTSRPIFRFFGSFVSVDAEYHAEGRRMPADATRASVAPSPTIDVAEGTLPHPVRKGDRLRRIDTGEFFDVGQPKHDDVGRLALPLIERQARAAL</sequence>
<evidence type="ECO:0000313" key="2">
    <source>
        <dbReference type="Proteomes" id="UP000289708"/>
    </source>
</evidence>
<gene>
    <name evidence="1" type="ORF">EK403_21035</name>
</gene>
<dbReference type="OrthoDB" id="7998844at2"/>
<evidence type="ECO:0000313" key="1">
    <source>
        <dbReference type="EMBL" id="RXF67690.1"/>
    </source>
</evidence>
<dbReference type="AlphaFoldDB" id="A0A4Q0M430"/>
<dbReference type="Proteomes" id="UP000289708">
    <property type="component" value="Unassembled WGS sequence"/>
</dbReference>
<organism evidence="1 2">
    <name type="scientific">Hansschlegelia zhihuaiae</name>
    <dbReference type="NCBI Taxonomy" id="405005"/>
    <lineage>
        <taxon>Bacteria</taxon>
        <taxon>Pseudomonadati</taxon>
        <taxon>Pseudomonadota</taxon>
        <taxon>Alphaproteobacteria</taxon>
        <taxon>Hyphomicrobiales</taxon>
        <taxon>Methylopilaceae</taxon>
        <taxon>Hansschlegelia</taxon>
    </lineage>
</organism>